<dbReference type="SUPFAM" id="SSF46565">
    <property type="entry name" value="Chaperone J-domain"/>
    <property type="match status" value="1"/>
</dbReference>
<dbReference type="InterPro" id="IPR036869">
    <property type="entry name" value="J_dom_sf"/>
</dbReference>
<keyword evidence="3" id="KW-1185">Reference proteome</keyword>
<dbReference type="CDD" id="cd06257">
    <property type="entry name" value="DnaJ"/>
    <property type="match status" value="1"/>
</dbReference>
<evidence type="ECO:0000259" key="1">
    <source>
        <dbReference type="PROSITE" id="PS50076"/>
    </source>
</evidence>
<dbReference type="OrthoDB" id="10250354at2759"/>
<accession>A0A7M7KR00</accession>
<dbReference type="Pfam" id="PF00226">
    <property type="entry name" value="DnaJ"/>
    <property type="match status" value="1"/>
</dbReference>
<organism evidence="2 3">
    <name type="scientific">Varroa destructor</name>
    <name type="common">Honeybee mite</name>
    <dbReference type="NCBI Taxonomy" id="109461"/>
    <lineage>
        <taxon>Eukaryota</taxon>
        <taxon>Metazoa</taxon>
        <taxon>Ecdysozoa</taxon>
        <taxon>Arthropoda</taxon>
        <taxon>Chelicerata</taxon>
        <taxon>Arachnida</taxon>
        <taxon>Acari</taxon>
        <taxon>Parasitiformes</taxon>
        <taxon>Mesostigmata</taxon>
        <taxon>Gamasina</taxon>
        <taxon>Dermanyssoidea</taxon>
        <taxon>Varroidae</taxon>
        <taxon>Varroa</taxon>
    </lineage>
</organism>
<dbReference type="InterPro" id="IPR001623">
    <property type="entry name" value="DnaJ_domain"/>
</dbReference>
<feature type="domain" description="J" evidence="1">
    <location>
        <begin position="7"/>
        <end position="72"/>
    </location>
</feature>
<dbReference type="KEGG" id="vde:111253493"/>
<dbReference type="PRINTS" id="PR00625">
    <property type="entry name" value="JDOMAIN"/>
</dbReference>
<dbReference type="PANTHER" id="PTHR43948">
    <property type="entry name" value="DNAJ HOMOLOG SUBFAMILY B"/>
    <property type="match status" value="1"/>
</dbReference>
<proteinExistence type="predicted"/>
<dbReference type="EnsemblMetazoa" id="XM_022812958">
    <property type="protein sequence ID" value="XP_022668693"/>
    <property type="gene ID" value="LOC111253493"/>
</dbReference>
<evidence type="ECO:0000313" key="2">
    <source>
        <dbReference type="EnsemblMetazoa" id="XP_022668693"/>
    </source>
</evidence>
<reference evidence="2" key="1">
    <citation type="submission" date="2021-01" db="UniProtKB">
        <authorList>
            <consortium name="EnsemblMetazoa"/>
        </authorList>
    </citation>
    <scope>IDENTIFICATION</scope>
</reference>
<dbReference type="SMART" id="SM00271">
    <property type="entry name" value="DnaJ"/>
    <property type="match status" value="1"/>
</dbReference>
<name>A0A7M7KR00_VARDE</name>
<dbReference type="GeneID" id="111253493"/>
<evidence type="ECO:0000313" key="3">
    <source>
        <dbReference type="Proteomes" id="UP000594260"/>
    </source>
</evidence>
<dbReference type="Gene3D" id="1.10.287.110">
    <property type="entry name" value="DnaJ domain"/>
    <property type="match status" value="1"/>
</dbReference>
<dbReference type="PROSITE" id="PS50076">
    <property type="entry name" value="DNAJ_2"/>
    <property type="match status" value="1"/>
</dbReference>
<dbReference type="Proteomes" id="UP000594260">
    <property type="component" value="Unplaced"/>
</dbReference>
<dbReference type="InParanoid" id="A0A7M7KR00"/>
<dbReference type="PANTHER" id="PTHR43948:SF10">
    <property type="entry name" value="MRJ, ISOFORM E"/>
    <property type="match status" value="1"/>
</dbReference>
<dbReference type="RefSeq" id="XP_022668693.1">
    <property type="nucleotide sequence ID" value="XM_022812958.1"/>
</dbReference>
<sequence>MTAPEDDLYEILGVHPKATEDEIKMAYYKLAKRYHPDKNPNNATRGERFKLINAAYKILSNKKQRREYDLRKSVARSDQTWVHDFDDFFNSGHFQNAQSPINLFQILFTSSLNRHGPICSGDDRFRHRCGEHDCRGKEKRRERPIKSLFTCLRQEASNRHEDHAQEASWMADFFTQKIGEETVNTSKRGSNSAATAYECTVQTIRNRNGNEFRVQRVKTEWNGEISSQTIVSRHIHGKLVETITTNCNGVETITVREDGVVKSRMVNGKEQNPIRRSK</sequence>
<protein>
    <recommendedName>
        <fullName evidence="1">J domain-containing protein</fullName>
    </recommendedName>
</protein>
<dbReference type="AlphaFoldDB" id="A0A7M7KR00"/>